<dbReference type="GO" id="GO:0042773">
    <property type="term" value="P:ATP synthesis coupled electron transport"/>
    <property type="evidence" value="ECO:0007669"/>
    <property type="project" value="InterPro"/>
</dbReference>
<evidence type="ECO:0000256" key="7">
    <source>
        <dbReference type="RuleBase" id="RU000320"/>
    </source>
</evidence>
<name>A0A543AJ54_9MICC</name>
<dbReference type="InterPro" id="IPR001750">
    <property type="entry name" value="ND/Mrp_TM"/>
</dbReference>
<feature type="transmembrane region" description="Helical" evidence="8">
    <location>
        <begin position="113"/>
        <end position="131"/>
    </location>
</feature>
<feature type="transmembrane region" description="Helical" evidence="8">
    <location>
        <begin position="37"/>
        <end position="57"/>
    </location>
</feature>
<sequence>MTSEMIGALLPLLVGLPLLVAGLLVMTGPRLRLHAVVNFATMLTMLGAACGLVYYFWAHDGGAVAHQVGHWPAGIAIPFAADMFTALMLSVTMILTVVSIWFAQASRAANSRYFAPLVLILTTGVNGALLTADLFNLFVFLEVMLLPSYGLYVLSANRNLPLRRVHGARLYVTMNLFTSTLYMIGVGFLYGTAGSVNIAVLANQAQTDPTVAFAGAVSIFALAIKASVVPVHGWLARAYPGTSPAITALFSGLHTKVAIYAIYRIYAVVYNGDTRFLWIGVVLFSLTMLIGVFGAVGEKTTRTILAFHMVSQIGYILLGVALFTELGLTAGIFYLLHHMIVKASLFMSTGAVEVRYGTGVIGALGGISRTEPVIAVAFMIAALSLAGIPPFSGFAAKFMLIVGAVEAGEIAAVVVMLFVSLITLLSMLKIWTGMFWEKGSGGPATKTGTIITSATRDPYAHEASYTPELATEATHSQVTTLTGAQTILESDESTVPRRRINFALAAPSVILAAITVAFGLGAQFLLALSGIAADGLLDTTQYVQAVLTP</sequence>
<evidence type="ECO:0000256" key="4">
    <source>
        <dbReference type="ARBA" id="ARBA00022692"/>
    </source>
</evidence>
<evidence type="ECO:0000256" key="1">
    <source>
        <dbReference type="ARBA" id="ARBA00004651"/>
    </source>
</evidence>
<dbReference type="PRINTS" id="PR01437">
    <property type="entry name" value="NUOXDRDTASE4"/>
</dbReference>
<evidence type="ECO:0000256" key="8">
    <source>
        <dbReference type="SAM" id="Phobius"/>
    </source>
</evidence>
<accession>A0A543AJ54</accession>
<dbReference type="Pfam" id="PF00361">
    <property type="entry name" value="Proton_antipo_M"/>
    <property type="match status" value="1"/>
</dbReference>
<feature type="transmembrane region" description="Helical" evidence="8">
    <location>
        <begin position="77"/>
        <end position="101"/>
    </location>
</feature>
<proteinExistence type="inferred from homology"/>
<dbReference type="EMBL" id="VFOU01000002">
    <property type="protein sequence ID" value="TQL72603.1"/>
    <property type="molecule type" value="Genomic_DNA"/>
</dbReference>
<evidence type="ECO:0000256" key="6">
    <source>
        <dbReference type="ARBA" id="ARBA00023136"/>
    </source>
</evidence>
<evidence type="ECO:0000313" key="11">
    <source>
        <dbReference type="Proteomes" id="UP000319746"/>
    </source>
</evidence>
<dbReference type="PANTHER" id="PTHR42703">
    <property type="entry name" value="NADH DEHYDROGENASE"/>
    <property type="match status" value="1"/>
</dbReference>
<evidence type="ECO:0000256" key="2">
    <source>
        <dbReference type="ARBA" id="ARBA00005346"/>
    </source>
</evidence>
<comment type="caution">
    <text evidence="10">The sequence shown here is derived from an EMBL/GenBank/DDBJ whole genome shotgun (WGS) entry which is preliminary data.</text>
</comment>
<keyword evidence="4 7" id="KW-0812">Transmembrane</keyword>
<feature type="transmembrane region" description="Helical" evidence="8">
    <location>
        <begin position="398"/>
        <end position="428"/>
    </location>
</feature>
<reference evidence="10 11" key="1">
    <citation type="submission" date="2019-06" db="EMBL/GenBank/DDBJ databases">
        <title>Sequencing the genomes of 1000 actinobacteria strains.</title>
        <authorList>
            <person name="Klenk H.-P."/>
        </authorList>
    </citation>
    <scope>NUCLEOTIDE SEQUENCE [LARGE SCALE GENOMIC DNA]</scope>
    <source>
        <strain evidence="10 11">DSM 24083</strain>
    </source>
</reference>
<evidence type="ECO:0000256" key="3">
    <source>
        <dbReference type="ARBA" id="ARBA00022475"/>
    </source>
</evidence>
<dbReference type="InterPro" id="IPR003918">
    <property type="entry name" value="NADH_UbQ_OxRdtase"/>
</dbReference>
<feature type="transmembrane region" description="Helical" evidence="8">
    <location>
        <begin position="248"/>
        <end position="270"/>
    </location>
</feature>
<evidence type="ECO:0000259" key="9">
    <source>
        <dbReference type="Pfam" id="PF00361"/>
    </source>
</evidence>
<evidence type="ECO:0000256" key="5">
    <source>
        <dbReference type="ARBA" id="ARBA00022989"/>
    </source>
</evidence>
<feature type="domain" description="NADH:quinone oxidoreductase/Mrp antiporter transmembrane" evidence="9">
    <location>
        <begin position="133"/>
        <end position="423"/>
    </location>
</feature>
<feature type="transmembrane region" description="Helical" evidence="8">
    <location>
        <begin position="211"/>
        <end position="236"/>
    </location>
</feature>
<keyword evidence="6 8" id="KW-0472">Membrane</keyword>
<comment type="similarity">
    <text evidence="2">Belongs to the CPA3 antiporters (TC 2.A.63) subunit D family.</text>
</comment>
<feature type="transmembrane region" description="Helical" evidence="8">
    <location>
        <begin position="168"/>
        <end position="191"/>
    </location>
</feature>
<keyword evidence="3" id="KW-1003">Cell membrane</keyword>
<protein>
    <submittedName>
        <fullName evidence="10">Multisubunit sodium/proton antiporter MrpD subunit</fullName>
    </submittedName>
</protein>
<comment type="subcellular location">
    <subcellularLocation>
        <location evidence="1">Cell membrane</location>
        <topology evidence="1">Multi-pass membrane protein</topology>
    </subcellularLocation>
    <subcellularLocation>
        <location evidence="7">Membrane</location>
        <topology evidence="7">Multi-pass membrane protein</topology>
    </subcellularLocation>
</comment>
<dbReference type="NCBIfam" id="NF006238">
    <property type="entry name" value="PRK08375.1-4"/>
    <property type="match status" value="1"/>
</dbReference>
<feature type="transmembrane region" description="Helical" evidence="8">
    <location>
        <begin position="502"/>
        <end position="526"/>
    </location>
</feature>
<dbReference type="RefSeq" id="WP_246057242.1">
    <property type="nucleotide sequence ID" value="NZ_BAABAN010000004.1"/>
</dbReference>
<dbReference type="PANTHER" id="PTHR42703:SF1">
    <property type="entry name" value="NA(+)_H(+) ANTIPORTER SUBUNIT D1"/>
    <property type="match status" value="1"/>
</dbReference>
<feature type="transmembrane region" description="Helical" evidence="8">
    <location>
        <begin position="304"/>
        <end position="324"/>
    </location>
</feature>
<keyword evidence="11" id="KW-1185">Reference proteome</keyword>
<dbReference type="GO" id="GO:0005886">
    <property type="term" value="C:plasma membrane"/>
    <property type="evidence" value="ECO:0007669"/>
    <property type="project" value="UniProtKB-SubCell"/>
</dbReference>
<feature type="transmembrane region" description="Helical" evidence="8">
    <location>
        <begin position="373"/>
        <end position="392"/>
    </location>
</feature>
<evidence type="ECO:0000313" key="10">
    <source>
        <dbReference type="EMBL" id="TQL72603.1"/>
    </source>
</evidence>
<dbReference type="InterPro" id="IPR050586">
    <property type="entry name" value="CPA3_Na-H_Antiporter_D"/>
</dbReference>
<dbReference type="Proteomes" id="UP000319746">
    <property type="component" value="Unassembled WGS sequence"/>
</dbReference>
<dbReference type="GO" id="GO:0008137">
    <property type="term" value="F:NADH dehydrogenase (ubiquinone) activity"/>
    <property type="evidence" value="ECO:0007669"/>
    <property type="project" value="InterPro"/>
</dbReference>
<feature type="transmembrane region" description="Helical" evidence="8">
    <location>
        <begin position="276"/>
        <end position="297"/>
    </location>
</feature>
<keyword evidence="5 8" id="KW-1133">Transmembrane helix</keyword>
<feature type="transmembrane region" description="Helical" evidence="8">
    <location>
        <begin position="6"/>
        <end position="25"/>
    </location>
</feature>
<gene>
    <name evidence="10" type="ORF">FB556_1269</name>
</gene>
<dbReference type="AlphaFoldDB" id="A0A543AJ54"/>
<organism evidence="10 11">
    <name type="scientific">Enteractinococcus coprophilus</name>
    <dbReference type="NCBI Taxonomy" id="1027633"/>
    <lineage>
        <taxon>Bacteria</taxon>
        <taxon>Bacillati</taxon>
        <taxon>Actinomycetota</taxon>
        <taxon>Actinomycetes</taxon>
        <taxon>Micrococcales</taxon>
        <taxon>Micrococcaceae</taxon>
    </lineage>
</organism>
<feature type="transmembrane region" description="Helical" evidence="8">
    <location>
        <begin position="137"/>
        <end position="156"/>
    </location>
</feature>